<feature type="transmembrane region" description="Helical" evidence="1">
    <location>
        <begin position="63"/>
        <end position="82"/>
    </location>
</feature>
<feature type="transmembrane region" description="Helical" evidence="1">
    <location>
        <begin position="5"/>
        <end position="23"/>
    </location>
</feature>
<proteinExistence type="predicted"/>
<keyword evidence="1" id="KW-0472">Membrane</keyword>
<keyword evidence="1" id="KW-0812">Transmembrane</keyword>
<organism evidence="2 3">
    <name type="scientific">Fusibacter bizertensis</name>
    <dbReference type="NCBI Taxonomy" id="1488331"/>
    <lineage>
        <taxon>Bacteria</taxon>
        <taxon>Bacillati</taxon>
        <taxon>Bacillota</taxon>
        <taxon>Clostridia</taxon>
        <taxon>Eubacteriales</taxon>
        <taxon>Eubacteriales Family XII. Incertae Sedis</taxon>
        <taxon>Fusibacter</taxon>
    </lineage>
</organism>
<evidence type="ECO:0000256" key="1">
    <source>
        <dbReference type="SAM" id="Phobius"/>
    </source>
</evidence>
<comment type="caution">
    <text evidence="2">The sequence shown here is derived from an EMBL/GenBank/DDBJ whole genome shotgun (WGS) entry which is preliminary data.</text>
</comment>
<dbReference type="NCBIfam" id="TIGR00807">
    <property type="entry name" value="malonate_madL"/>
    <property type="match status" value="1"/>
</dbReference>
<dbReference type="InterPro" id="IPR004690">
    <property type="entry name" value="Maln_transptMadL"/>
</dbReference>
<dbReference type="EMBL" id="JARYZI010000002">
    <property type="protein sequence ID" value="MDH8677176.1"/>
    <property type="molecule type" value="Genomic_DNA"/>
</dbReference>
<keyword evidence="3" id="KW-1185">Reference proteome</keyword>
<protein>
    <submittedName>
        <fullName evidence="2">Malonate transporter subunit MadL</fullName>
    </submittedName>
</protein>
<accession>A0ABT6N9T9</accession>
<feature type="transmembrane region" description="Helical" evidence="1">
    <location>
        <begin position="29"/>
        <end position="51"/>
    </location>
</feature>
<feature type="transmembrane region" description="Helical" evidence="1">
    <location>
        <begin position="88"/>
        <end position="110"/>
    </location>
</feature>
<dbReference type="RefSeq" id="WP_281092989.1">
    <property type="nucleotide sequence ID" value="NZ_JARYZI010000002.1"/>
</dbReference>
<name>A0ABT6N9T9_9FIRM</name>
<keyword evidence="1" id="KW-1133">Transmembrane helix</keyword>
<reference evidence="2 3" key="1">
    <citation type="submission" date="2023-04" db="EMBL/GenBank/DDBJ databases">
        <title>Fusibacter bizertensis strain WBS, isolated from littoral bottom sediments of the Arctic seas - biochemical and genomic analysis.</title>
        <authorList>
            <person name="Brioukhanov A.L."/>
        </authorList>
    </citation>
    <scope>NUCLEOTIDE SEQUENCE [LARGE SCALE GENOMIC DNA]</scope>
    <source>
        <strain evidence="2 3">WBS</strain>
    </source>
</reference>
<sequence length="123" mass="12788">MEIYGLGIVAFCMYIGSFIGYFIGEALGISGNVGGVGFAMLLLILLSNYVDKKRGGWSERTKNGIYLLSALYIPIVVAMAGIQNVVAAFSGGAIAFVAGGVATIGSMFLVPVIGKLGSKKLEE</sequence>
<evidence type="ECO:0000313" key="2">
    <source>
        <dbReference type="EMBL" id="MDH8677176.1"/>
    </source>
</evidence>
<gene>
    <name evidence="2" type="primary">madL</name>
    <name evidence="2" type="ORF">QE109_03395</name>
</gene>
<dbReference type="Pfam" id="PF03817">
    <property type="entry name" value="MadL"/>
    <property type="match status" value="1"/>
</dbReference>
<dbReference type="Proteomes" id="UP001158045">
    <property type="component" value="Unassembled WGS sequence"/>
</dbReference>
<evidence type="ECO:0000313" key="3">
    <source>
        <dbReference type="Proteomes" id="UP001158045"/>
    </source>
</evidence>